<evidence type="ECO:0000256" key="1">
    <source>
        <dbReference type="SAM" id="MobiDB-lite"/>
    </source>
</evidence>
<evidence type="ECO:0000313" key="3">
    <source>
        <dbReference type="Proteomes" id="UP000824469"/>
    </source>
</evidence>
<accession>A0AA38LQ77</accession>
<dbReference type="AlphaFoldDB" id="A0AA38LQ77"/>
<sequence length="77" mass="9036">MELQKEDEQDIADEASYKVTVPSSFCSNVFSECVHAGERDEELETKKNFKNEYQETKDKRRTNGENEGRTTNEEILW</sequence>
<keyword evidence="3" id="KW-1185">Reference proteome</keyword>
<feature type="compositionally biased region" description="Basic and acidic residues" evidence="1">
    <location>
        <begin position="44"/>
        <end position="77"/>
    </location>
</feature>
<evidence type="ECO:0000313" key="2">
    <source>
        <dbReference type="EMBL" id="KAH9330680.1"/>
    </source>
</evidence>
<organism evidence="2 3">
    <name type="scientific">Taxus chinensis</name>
    <name type="common">Chinese yew</name>
    <name type="synonym">Taxus wallichiana var. chinensis</name>
    <dbReference type="NCBI Taxonomy" id="29808"/>
    <lineage>
        <taxon>Eukaryota</taxon>
        <taxon>Viridiplantae</taxon>
        <taxon>Streptophyta</taxon>
        <taxon>Embryophyta</taxon>
        <taxon>Tracheophyta</taxon>
        <taxon>Spermatophyta</taxon>
        <taxon>Pinopsida</taxon>
        <taxon>Pinidae</taxon>
        <taxon>Conifers II</taxon>
        <taxon>Cupressales</taxon>
        <taxon>Taxaceae</taxon>
        <taxon>Taxus</taxon>
    </lineage>
</organism>
<feature type="region of interest" description="Disordered" evidence="1">
    <location>
        <begin position="40"/>
        <end position="77"/>
    </location>
</feature>
<name>A0AA38LQ77_TAXCH</name>
<protein>
    <submittedName>
        <fullName evidence="2">Uncharacterized protein</fullName>
    </submittedName>
</protein>
<gene>
    <name evidence="2" type="ORF">KI387_002788</name>
</gene>
<proteinExistence type="predicted"/>
<reference evidence="2 3" key="1">
    <citation type="journal article" date="2021" name="Nat. Plants">
        <title>The Taxus genome provides insights into paclitaxel biosynthesis.</title>
        <authorList>
            <person name="Xiong X."/>
            <person name="Gou J."/>
            <person name="Liao Q."/>
            <person name="Li Y."/>
            <person name="Zhou Q."/>
            <person name="Bi G."/>
            <person name="Li C."/>
            <person name="Du R."/>
            <person name="Wang X."/>
            <person name="Sun T."/>
            <person name="Guo L."/>
            <person name="Liang H."/>
            <person name="Lu P."/>
            <person name="Wu Y."/>
            <person name="Zhang Z."/>
            <person name="Ro D.K."/>
            <person name="Shang Y."/>
            <person name="Huang S."/>
            <person name="Yan J."/>
        </authorList>
    </citation>
    <scope>NUCLEOTIDE SEQUENCE [LARGE SCALE GENOMIC DNA]</scope>
    <source>
        <strain evidence="2">Ta-2019</strain>
    </source>
</reference>
<dbReference type="Proteomes" id="UP000824469">
    <property type="component" value="Unassembled WGS sequence"/>
</dbReference>
<dbReference type="EMBL" id="JAHRHJ020000001">
    <property type="protein sequence ID" value="KAH9330680.1"/>
    <property type="molecule type" value="Genomic_DNA"/>
</dbReference>
<comment type="caution">
    <text evidence="2">The sequence shown here is derived from an EMBL/GenBank/DDBJ whole genome shotgun (WGS) entry which is preliminary data.</text>
</comment>